<dbReference type="AlphaFoldDB" id="A0A315Z555"/>
<name>A0A315Z555_SEDFL</name>
<proteinExistence type="predicted"/>
<reference evidence="1 2" key="1">
    <citation type="submission" date="2018-03" db="EMBL/GenBank/DDBJ databases">
        <title>Genomic Encyclopedia of Archaeal and Bacterial Type Strains, Phase II (KMG-II): from individual species to whole genera.</title>
        <authorList>
            <person name="Goeker M."/>
        </authorList>
    </citation>
    <scope>NUCLEOTIDE SEQUENCE [LARGE SCALE GENOMIC DNA]</scope>
    <source>
        <strain evidence="1 2">DSM 28229</strain>
    </source>
</reference>
<evidence type="ECO:0000313" key="1">
    <source>
        <dbReference type="EMBL" id="PWJ38552.1"/>
    </source>
</evidence>
<comment type="caution">
    <text evidence="1">The sequence shown here is derived from an EMBL/GenBank/DDBJ whole genome shotgun (WGS) entry which is preliminary data.</text>
</comment>
<gene>
    <name evidence="1" type="ORF">BC781_107142</name>
</gene>
<dbReference type="EMBL" id="QGDO01000007">
    <property type="protein sequence ID" value="PWJ38552.1"/>
    <property type="molecule type" value="Genomic_DNA"/>
</dbReference>
<protein>
    <submittedName>
        <fullName evidence="1">Uncharacterized protein</fullName>
    </submittedName>
</protein>
<dbReference type="Proteomes" id="UP000245535">
    <property type="component" value="Unassembled WGS sequence"/>
</dbReference>
<keyword evidence="2" id="KW-1185">Reference proteome</keyword>
<sequence length="68" mass="7828">MLTNESVINYFRLSFKNDVNMISINNDTLVLDKSQETLFVFKYVKEMGEKALITISNPLIIEKVKGTK</sequence>
<organism evidence="1 2">
    <name type="scientific">Sediminitomix flava</name>
    <dbReference type="NCBI Taxonomy" id="379075"/>
    <lineage>
        <taxon>Bacteria</taxon>
        <taxon>Pseudomonadati</taxon>
        <taxon>Bacteroidota</taxon>
        <taxon>Cytophagia</taxon>
        <taxon>Cytophagales</taxon>
        <taxon>Flammeovirgaceae</taxon>
        <taxon>Sediminitomix</taxon>
    </lineage>
</organism>
<dbReference type="RefSeq" id="WP_109621722.1">
    <property type="nucleotide sequence ID" value="NZ_QGDO01000007.1"/>
</dbReference>
<accession>A0A315Z555</accession>
<evidence type="ECO:0000313" key="2">
    <source>
        <dbReference type="Proteomes" id="UP000245535"/>
    </source>
</evidence>